<evidence type="ECO:0000313" key="5">
    <source>
        <dbReference type="EMBL" id="ORY10202.1"/>
    </source>
</evidence>
<keyword evidence="1" id="KW-0597">Phosphoprotein</keyword>
<evidence type="ECO:0000256" key="1">
    <source>
        <dbReference type="ARBA" id="ARBA00022553"/>
    </source>
</evidence>
<comment type="caution">
    <text evidence="5">The sequence shown here is derived from an EMBL/GenBank/DDBJ whole genome shotgun (WGS) entry which is preliminary data.</text>
</comment>
<feature type="domain" description="Response regulatory" evidence="4">
    <location>
        <begin position="1"/>
        <end position="77"/>
    </location>
</feature>
<dbReference type="Gene3D" id="3.40.50.2300">
    <property type="match status" value="1"/>
</dbReference>
<dbReference type="SUPFAM" id="SSF52172">
    <property type="entry name" value="CheY-like"/>
    <property type="match status" value="1"/>
</dbReference>
<organism evidence="5 6">
    <name type="scientific">Clohesyomyces aquaticus</name>
    <dbReference type="NCBI Taxonomy" id="1231657"/>
    <lineage>
        <taxon>Eukaryota</taxon>
        <taxon>Fungi</taxon>
        <taxon>Dikarya</taxon>
        <taxon>Ascomycota</taxon>
        <taxon>Pezizomycotina</taxon>
        <taxon>Dothideomycetes</taxon>
        <taxon>Pleosporomycetidae</taxon>
        <taxon>Pleosporales</taxon>
        <taxon>Lindgomycetaceae</taxon>
        <taxon>Clohesyomyces</taxon>
    </lineage>
</organism>
<reference evidence="5 6" key="1">
    <citation type="submission" date="2016-07" db="EMBL/GenBank/DDBJ databases">
        <title>Pervasive Adenine N6-methylation of Active Genes in Fungi.</title>
        <authorList>
            <consortium name="DOE Joint Genome Institute"/>
            <person name="Mondo S.J."/>
            <person name="Dannebaum R.O."/>
            <person name="Kuo R.C."/>
            <person name="Labutti K."/>
            <person name="Haridas S."/>
            <person name="Kuo A."/>
            <person name="Salamov A."/>
            <person name="Ahrendt S.R."/>
            <person name="Lipzen A."/>
            <person name="Sullivan W."/>
            <person name="Andreopoulos W.B."/>
            <person name="Clum A."/>
            <person name="Lindquist E."/>
            <person name="Daum C."/>
            <person name="Ramamoorthy G.K."/>
            <person name="Gryganskyi A."/>
            <person name="Culley D."/>
            <person name="Magnuson J.K."/>
            <person name="James T.Y."/>
            <person name="O'Malley M.A."/>
            <person name="Stajich J.E."/>
            <person name="Spatafora J.W."/>
            <person name="Visel A."/>
            <person name="Grigoriev I.V."/>
        </authorList>
    </citation>
    <scope>NUCLEOTIDE SEQUENCE [LARGE SCALE GENOMIC DNA]</scope>
    <source>
        <strain evidence="5 6">CBS 115471</strain>
    </source>
</reference>
<evidence type="ECO:0000256" key="2">
    <source>
        <dbReference type="ARBA" id="ARBA00023012"/>
    </source>
</evidence>
<dbReference type="Proteomes" id="UP000193144">
    <property type="component" value="Unassembled WGS sequence"/>
</dbReference>
<dbReference type="OrthoDB" id="60033at2759"/>
<dbReference type="PROSITE" id="PS50110">
    <property type="entry name" value="RESPONSE_REGULATORY"/>
    <property type="match status" value="1"/>
</dbReference>
<comment type="caution">
    <text evidence="3">Lacks conserved residue(s) required for the propagation of feature annotation.</text>
</comment>
<dbReference type="Pfam" id="PF00072">
    <property type="entry name" value="Response_reg"/>
    <property type="match status" value="1"/>
</dbReference>
<dbReference type="AlphaFoldDB" id="A0A1Y1ZIY0"/>
<accession>A0A1Y1ZIY0</accession>
<dbReference type="GO" id="GO:0000160">
    <property type="term" value="P:phosphorelay signal transduction system"/>
    <property type="evidence" value="ECO:0007669"/>
    <property type="project" value="UniProtKB-KW"/>
</dbReference>
<dbReference type="PANTHER" id="PTHR45339:SF1">
    <property type="entry name" value="HYBRID SIGNAL TRANSDUCTION HISTIDINE KINASE J"/>
    <property type="match status" value="1"/>
</dbReference>
<dbReference type="CDD" id="cd17546">
    <property type="entry name" value="REC_hyHK_CKI1_RcsC-like"/>
    <property type="match status" value="1"/>
</dbReference>
<evidence type="ECO:0000256" key="3">
    <source>
        <dbReference type="PROSITE-ProRule" id="PRU00169"/>
    </source>
</evidence>
<keyword evidence="2" id="KW-0902">Two-component regulatory system</keyword>
<proteinExistence type="predicted"/>
<evidence type="ECO:0000259" key="4">
    <source>
        <dbReference type="PROSITE" id="PS50110"/>
    </source>
</evidence>
<dbReference type="InterPro" id="IPR011006">
    <property type="entry name" value="CheY-like_superfamily"/>
</dbReference>
<evidence type="ECO:0000313" key="6">
    <source>
        <dbReference type="Proteomes" id="UP000193144"/>
    </source>
</evidence>
<dbReference type="InterPro" id="IPR001789">
    <property type="entry name" value="Sig_transdc_resp-reg_receiver"/>
</dbReference>
<dbReference type="EMBL" id="MCFA01000076">
    <property type="protein sequence ID" value="ORY10202.1"/>
    <property type="molecule type" value="Genomic_DNA"/>
</dbReference>
<keyword evidence="6" id="KW-1185">Reference proteome</keyword>
<gene>
    <name evidence="5" type="ORF">BCR34DRAFT_674341</name>
</gene>
<protein>
    <recommendedName>
        <fullName evidence="4">Response regulatory domain-containing protein</fullName>
    </recommendedName>
</protein>
<name>A0A1Y1ZIY0_9PLEO</name>
<dbReference type="STRING" id="1231657.A0A1Y1ZIY0"/>
<sequence>MQMPVMDGLTCTAEIRKLEAARSKEGDEEKPVRMPVIAVTANVRQEQIDSAIAAGADRVVQKPFKASELVELMRDLIVRNKE</sequence>
<dbReference type="PANTHER" id="PTHR45339">
    <property type="entry name" value="HYBRID SIGNAL TRANSDUCTION HISTIDINE KINASE J"/>
    <property type="match status" value="1"/>
</dbReference>